<reference evidence="2 3" key="1">
    <citation type="submission" date="2017-01" db="EMBL/GenBank/DDBJ databases">
        <authorList>
            <person name="Mah S.A."/>
            <person name="Swanson W.J."/>
            <person name="Moy G.W."/>
            <person name="Vacquier V.D."/>
        </authorList>
    </citation>
    <scope>NUCLEOTIDE SEQUENCE [LARGE SCALE GENOMIC DNA]</scope>
    <source>
        <strain evidence="2 3">DSM 45758</strain>
    </source>
</reference>
<feature type="compositionally biased region" description="Low complexity" evidence="1">
    <location>
        <begin position="78"/>
        <end position="101"/>
    </location>
</feature>
<dbReference type="AlphaFoldDB" id="A0A1N7D720"/>
<sequence length="238" mass="25907">MAGMRADRPAGESARRLRTLADGHGVSEAERSALAAMLPRRTAAMVEYGHCWTEPARPPAFGVSVARHRVRPPHETADPAPADRQAPPRAPRAAAPRWPHPVSQRRYAMSRRFPFRFDPAFRPVLALVGIRPGTAWVEVDDDGRLLVRFGPWRLTTTRENVTGVERGGPYRWWRVIGAHLSLADAGATFGSSTSAGLCVRFRTPVPALAPGRWLRHPAVTITVADPDGLAGLLGGASR</sequence>
<feature type="region of interest" description="Disordered" evidence="1">
    <location>
        <begin position="72"/>
        <end position="101"/>
    </location>
</feature>
<keyword evidence="3" id="KW-1185">Reference proteome</keyword>
<evidence type="ECO:0000313" key="2">
    <source>
        <dbReference type="EMBL" id="SIR71643.1"/>
    </source>
</evidence>
<dbReference type="STRING" id="1198245.SAMN05444858_11587"/>
<organism evidence="2 3">
    <name type="scientific">Micromonospora avicenniae</name>
    <dbReference type="NCBI Taxonomy" id="1198245"/>
    <lineage>
        <taxon>Bacteria</taxon>
        <taxon>Bacillati</taxon>
        <taxon>Actinomycetota</taxon>
        <taxon>Actinomycetes</taxon>
        <taxon>Micromonosporales</taxon>
        <taxon>Micromonosporaceae</taxon>
        <taxon>Micromonospora</taxon>
    </lineage>
</organism>
<proteinExistence type="predicted"/>
<dbReference type="EMBL" id="FTNF01000015">
    <property type="protein sequence ID" value="SIR71643.1"/>
    <property type="molecule type" value="Genomic_DNA"/>
</dbReference>
<dbReference type="Proteomes" id="UP000186004">
    <property type="component" value="Unassembled WGS sequence"/>
</dbReference>
<evidence type="ECO:0000256" key="1">
    <source>
        <dbReference type="SAM" id="MobiDB-lite"/>
    </source>
</evidence>
<accession>A0A1N7D720</accession>
<evidence type="ECO:0000313" key="3">
    <source>
        <dbReference type="Proteomes" id="UP000186004"/>
    </source>
</evidence>
<protein>
    <submittedName>
        <fullName evidence="2">Uncharacterized protein</fullName>
    </submittedName>
</protein>
<name>A0A1N7D720_9ACTN</name>
<dbReference type="RefSeq" id="WP_245828344.1">
    <property type="nucleotide sequence ID" value="NZ_FTNF01000015.1"/>
</dbReference>
<gene>
    <name evidence="2" type="ORF">SAMN05444858_11587</name>
</gene>